<evidence type="ECO:0000313" key="4">
    <source>
        <dbReference type="EMBL" id="KAH0562005.1"/>
    </source>
</evidence>
<keyword evidence="5" id="KW-1185">Reference proteome</keyword>
<sequence>MFFTRSPNFPMPSQLDDRRASELRASLSAVGSTLDAEIHPRIATIHSNSTALASQQADLAKQTAKLQKESVQWQKMADNSRGKLKELGDIQNWAEMIERDLLVLEETLRIAEGDGKDARDANSYMGEASGSSSYRK</sequence>
<evidence type="ECO:0000256" key="3">
    <source>
        <dbReference type="SAM" id="MobiDB-lite"/>
    </source>
</evidence>
<evidence type="ECO:0000256" key="1">
    <source>
        <dbReference type="ARBA" id="ARBA00007133"/>
    </source>
</evidence>
<evidence type="ECO:0000256" key="2">
    <source>
        <dbReference type="ARBA" id="ARBA00019577"/>
    </source>
</evidence>
<dbReference type="AlphaFoldDB" id="A0A9P8RRA8"/>
<reference evidence="4" key="1">
    <citation type="submission" date="2021-03" db="EMBL/GenBank/DDBJ databases">
        <title>Comparative genomics and phylogenomic investigation of the class Geoglossomycetes provide insights into ecological specialization and systematics.</title>
        <authorList>
            <person name="Melie T."/>
            <person name="Pirro S."/>
            <person name="Miller A.N."/>
            <person name="Quandt A."/>
        </authorList>
    </citation>
    <scope>NUCLEOTIDE SEQUENCE</scope>
    <source>
        <strain evidence="4">CAQ_001_2017</strain>
    </source>
</reference>
<protein>
    <recommendedName>
        <fullName evidence="2">Biogenesis of lysosome-related organelles complex 1 subunit 1</fullName>
    </recommendedName>
</protein>
<feature type="region of interest" description="Disordered" evidence="3">
    <location>
        <begin position="112"/>
        <end position="136"/>
    </location>
</feature>
<dbReference type="InterPro" id="IPR009395">
    <property type="entry name" value="BLOC1S1"/>
</dbReference>
<dbReference type="PANTHER" id="PTHR13073:SF0">
    <property type="entry name" value="BIOGENESIS OF LYSOSOME-RELATED ORGANELLES COMPLEX 1 SUBUNIT 1"/>
    <property type="match status" value="1"/>
</dbReference>
<name>A0A9P8RRA8_9PEZI</name>
<dbReference type="Proteomes" id="UP000750711">
    <property type="component" value="Unassembled WGS sequence"/>
</dbReference>
<dbReference type="GO" id="GO:0016197">
    <property type="term" value="P:endosomal transport"/>
    <property type="evidence" value="ECO:0007669"/>
    <property type="project" value="TreeGrafter"/>
</dbReference>
<dbReference type="GO" id="GO:0031083">
    <property type="term" value="C:BLOC-1 complex"/>
    <property type="evidence" value="ECO:0007669"/>
    <property type="project" value="InterPro"/>
</dbReference>
<comment type="caution">
    <text evidence="4">The sequence shown here is derived from an EMBL/GenBank/DDBJ whole genome shotgun (WGS) entry which is preliminary data.</text>
</comment>
<gene>
    <name evidence="4" type="ORF">GP486_003287</name>
</gene>
<organism evidence="4 5">
    <name type="scientific">Trichoglossum hirsutum</name>
    <dbReference type="NCBI Taxonomy" id="265104"/>
    <lineage>
        <taxon>Eukaryota</taxon>
        <taxon>Fungi</taxon>
        <taxon>Dikarya</taxon>
        <taxon>Ascomycota</taxon>
        <taxon>Pezizomycotina</taxon>
        <taxon>Geoglossomycetes</taxon>
        <taxon>Geoglossales</taxon>
        <taxon>Geoglossaceae</taxon>
        <taxon>Trichoglossum</taxon>
    </lineage>
</organism>
<proteinExistence type="inferred from homology"/>
<dbReference type="Pfam" id="PF06320">
    <property type="entry name" value="GCN5L1"/>
    <property type="match status" value="1"/>
</dbReference>
<accession>A0A9P8RRA8</accession>
<comment type="similarity">
    <text evidence="1">Belongs to the BLOC1S1 family.</text>
</comment>
<evidence type="ECO:0000313" key="5">
    <source>
        <dbReference type="Proteomes" id="UP000750711"/>
    </source>
</evidence>
<dbReference type="PANTHER" id="PTHR13073">
    <property type="entry name" value="BLOC-1 COMPLEX SUBUNIT 1"/>
    <property type="match status" value="1"/>
</dbReference>
<dbReference type="EMBL" id="JAGHQM010000430">
    <property type="protein sequence ID" value="KAH0562005.1"/>
    <property type="molecule type" value="Genomic_DNA"/>
</dbReference>